<dbReference type="PANTHER" id="PTHR10695:SF46">
    <property type="entry name" value="BIFUNCTIONAL COENZYME A SYNTHASE-RELATED"/>
    <property type="match status" value="1"/>
</dbReference>
<dbReference type="Gene3D" id="3.40.50.300">
    <property type="entry name" value="P-loop containing nucleotide triphosphate hydrolases"/>
    <property type="match status" value="1"/>
</dbReference>
<dbReference type="RefSeq" id="WP_077119954.1">
    <property type="nucleotide sequence ID" value="NZ_LOKT01000015.1"/>
</dbReference>
<dbReference type="EMBL" id="MUMY01000019">
    <property type="protein sequence ID" value="ONM46903.1"/>
    <property type="molecule type" value="Genomic_DNA"/>
</dbReference>
<evidence type="ECO:0000313" key="10">
    <source>
        <dbReference type="Proteomes" id="UP000188836"/>
    </source>
</evidence>
<reference evidence="9 10" key="1">
    <citation type="journal article" date="2016" name="Antonie Van Leeuwenhoek">
        <title>Nocardia donostiensis sp. nov., isolated from human respiratory specimens.</title>
        <authorList>
            <person name="Ercibengoa M."/>
            <person name="Bell M."/>
            <person name="Marimon J.M."/>
            <person name="Humrighouse B."/>
            <person name="Klenk H.P."/>
            <person name="Potter G."/>
            <person name="Perez-Trallero E."/>
        </authorList>
    </citation>
    <scope>NUCLEOTIDE SEQUENCE [LARGE SCALE GENOMIC DNA]</scope>
    <source>
        <strain evidence="9 10">X1655</strain>
    </source>
</reference>
<keyword evidence="7 9" id="KW-0418">Kinase</keyword>
<keyword evidence="6 7" id="KW-0173">Coenzyme A biosynthesis</keyword>
<dbReference type="NCBIfam" id="NF002879">
    <property type="entry name" value="PRK03333.1"/>
    <property type="match status" value="1"/>
</dbReference>
<evidence type="ECO:0000256" key="8">
    <source>
        <dbReference type="NCBIfam" id="TIGR00152"/>
    </source>
</evidence>
<keyword evidence="4 7" id="KW-0547">Nucleotide-binding</keyword>
<dbReference type="STRING" id="1538463.B0T36_20785"/>
<dbReference type="Pfam" id="PF04229">
    <property type="entry name" value="GrpB"/>
    <property type="match status" value="1"/>
</dbReference>
<comment type="pathway">
    <text evidence="7">Cofactor biosynthesis; coenzyme A biosynthesis; CoA from (R)-pantothenate: step 5/5.</text>
</comment>
<evidence type="ECO:0000256" key="7">
    <source>
        <dbReference type="HAMAP-Rule" id="MF_00376"/>
    </source>
</evidence>
<dbReference type="OrthoDB" id="9812943at2"/>
<dbReference type="AlphaFoldDB" id="A0A1W0B9F9"/>
<evidence type="ECO:0000256" key="4">
    <source>
        <dbReference type="ARBA" id="ARBA00022741"/>
    </source>
</evidence>
<dbReference type="InterPro" id="IPR027417">
    <property type="entry name" value="P-loop_NTPase"/>
</dbReference>
<keyword evidence="7" id="KW-0808">Transferase</keyword>
<comment type="function">
    <text evidence="7">Catalyzes the phosphorylation of the 3'-hydroxyl group of dephosphocoenzyme A to form coenzyme A.</text>
</comment>
<dbReference type="GO" id="GO:0005737">
    <property type="term" value="C:cytoplasm"/>
    <property type="evidence" value="ECO:0007669"/>
    <property type="project" value="UniProtKB-SubCell"/>
</dbReference>
<dbReference type="GO" id="GO:0005524">
    <property type="term" value="F:ATP binding"/>
    <property type="evidence" value="ECO:0007669"/>
    <property type="project" value="UniProtKB-UniRule"/>
</dbReference>
<dbReference type="InterPro" id="IPR007344">
    <property type="entry name" value="GrpB/CoaE"/>
</dbReference>
<dbReference type="GO" id="GO:0015937">
    <property type="term" value="P:coenzyme A biosynthetic process"/>
    <property type="evidence" value="ECO:0007669"/>
    <property type="project" value="UniProtKB-UniRule"/>
</dbReference>
<comment type="subcellular location">
    <subcellularLocation>
        <location evidence="7">Cytoplasm</location>
    </subcellularLocation>
</comment>
<evidence type="ECO:0000256" key="5">
    <source>
        <dbReference type="ARBA" id="ARBA00022840"/>
    </source>
</evidence>
<comment type="similarity">
    <text evidence="1">In the N-terminal section; belongs to the CoaE family.</text>
</comment>
<evidence type="ECO:0000256" key="2">
    <source>
        <dbReference type="ARBA" id="ARBA00011058"/>
    </source>
</evidence>
<comment type="similarity">
    <text evidence="2">In the C-terminal section; belongs to the UPF0157 (GrpB) family.</text>
</comment>
<dbReference type="CDD" id="cd02022">
    <property type="entry name" value="DPCK"/>
    <property type="match status" value="1"/>
</dbReference>
<dbReference type="UniPathway" id="UPA00241">
    <property type="reaction ID" value="UER00356"/>
</dbReference>
<name>A0A1W0B9F9_9NOCA</name>
<keyword evidence="10" id="KW-1185">Reference proteome</keyword>
<dbReference type="GO" id="GO:0004140">
    <property type="term" value="F:dephospho-CoA kinase activity"/>
    <property type="evidence" value="ECO:0007669"/>
    <property type="project" value="UniProtKB-UniRule"/>
</dbReference>
<gene>
    <name evidence="7" type="primary">coaE</name>
    <name evidence="9" type="ORF">B0T46_20740</name>
</gene>
<dbReference type="NCBIfam" id="TIGR00152">
    <property type="entry name" value="dephospho-CoA kinase"/>
    <property type="match status" value="1"/>
</dbReference>
<dbReference type="Proteomes" id="UP000188836">
    <property type="component" value="Unassembled WGS sequence"/>
</dbReference>
<feature type="binding site" evidence="7">
    <location>
        <begin position="11"/>
        <end position="16"/>
    </location>
    <ligand>
        <name>ATP</name>
        <dbReference type="ChEBI" id="CHEBI:30616"/>
    </ligand>
</feature>
<evidence type="ECO:0000313" key="9">
    <source>
        <dbReference type="EMBL" id="ONM46903.1"/>
    </source>
</evidence>
<dbReference type="Pfam" id="PF01121">
    <property type="entry name" value="CoaE"/>
    <property type="match status" value="1"/>
</dbReference>
<keyword evidence="3 7" id="KW-0963">Cytoplasm</keyword>
<proteinExistence type="inferred from homology"/>
<dbReference type="InterPro" id="IPR043519">
    <property type="entry name" value="NT_sf"/>
</dbReference>
<keyword evidence="5 7" id="KW-0067">ATP-binding</keyword>
<evidence type="ECO:0000256" key="1">
    <source>
        <dbReference type="ARBA" id="ARBA00008826"/>
    </source>
</evidence>
<dbReference type="SUPFAM" id="SSF52540">
    <property type="entry name" value="P-loop containing nucleoside triphosphate hydrolases"/>
    <property type="match status" value="1"/>
</dbReference>
<dbReference type="PANTHER" id="PTHR10695">
    <property type="entry name" value="DEPHOSPHO-COA KINASE-RELATED"/>
    <property type="match status" value="1"/>
</dbReference>
<dbReference type="InterPro" id="IPR001977">
    <property type="entry name" value="Depp_CoAkinase"/>
</dbReference>
<accession>A0A1W0B9F9</accession>
<comment type="similarity">
    <text evidence="7">Belongs to the CoaE family.</text>
</comment>
<dbReference type="PROSITE" id="PS51219">
    <property type="entry name" value="DPCK"/>
    <property type="match status" value="1"/>
</dbReference>
<comment type="catalytic activity">
    <reaction evidence="7">
        <text>3'-dephospho-CoA + ATP = ADP + CoA + H(+)</text>
        <dbReference type="Rhea" id="RHEA:18245"/>
        <dbReference type="ChEBI" id="CHEBI:15378"/>
        <dbReference type="ChEBI" id="CHEBI:30616"/>
        <dbReference type="ChEBI" id="CHEBI:57287"/>
        <dbReference type="ChEBI" id="CHEBI:57328"/>
        <dbReference type="ChEBI" id="CHEBI:456216"/>
        <dbReference type="EC" id="2.7.1.24"/>
    </reaction>
</comment>
<evidence type="ECO:0000256" key="6">
    <source>
        <dbReference type="ARBA" id="ARBA00022993"/>
    </source>
</evidence>
<protein>
    <recommendedName>
        <fullName evidence="7 8">Dephospho-CoA kinase</fullName>
        <ecNumber evidence="7 8">2.7.1.24</ecNumber>
    </recommendedName>
    <alternativeName>
        <fullName evidence="7">Dephosphocoenzyme A kinase</fullName>
    </alternativeName>
</protein>
<organism evidence="9 10">
    <name type="scientific">Nocardia donostiensis</name>
    <dbReference type="NCBI Taxonomy" id="1538463"/>
    <lineage>
        <taxon>Bacteria</taxon>
        <taxon>Bacillati</taxon>
        <taxon>Actinomycetota</taxon>
        <taxon>Actinomycetes</taxon>
        <taxon>Mycobacteriales</taxon>
        <taxon>Nocardiaceae</taxon>
        <taxon>Nocardia</taxon>
    </lineage>
</organism>
<sequence length="404" mass="42761">MLRIGLTGGMGAGKSTVARILAEHGAVIIDSDVIAREVVAPGTEGLAALVDAFGADILAADGSLDRPALAAKAFGDDESRARLNSITHPLVGKRTAELLAAAAPDAIVVQDIPLLVENGLAPLMNLVIVVDVAAETRIRRLVEFRGVAEADARARISAQATDEQRRAVADVLLDNNGPAGAIEEAVHRLWDERLVPFEANLRAGQVASTEFRVVEHDPDWAVQAQRLIARLWVACGSAAQRIDHIGSTAVPGLPAKDVIDLQITVADLAAADGLREALAAAGFPVQTHISHDNPTPTAEDPAGTDITRWAKRVHASADPGRPARVHLRVAGTPGQEFALAFRDWLRADAAARAEYAEVKREGEKKAAGLTGDAAVAAYLEIKKPWFDSVYPRVLQARSAFGAQE</sequence>
<comment type="caution">
    <text evidence="9">The sequence shown here is derived from an EMBL/GenBank/DDBJ whole genome shotgun (WGS) entry which is preliminary data.</text>
</comment>
<dbReference type="HAMAP" id="MF_00376">
    <property type="entry name" value="Dephospho_CoA_kinase"/>
    <property type="match status" value="1"/>
</dbReference>
<dbReference type="SUPFAM" id="SSF81301">
    <property type="entry name" value="Nucleotidyltransferase"/>
    <property type="match status" value="1"/>
</dbReference>
<evidence type="ECO:0000256" key="3">
    <source>
        <dbReference type="ARBA" id="ARBA00022490"/>
    </source>
</evidence>
<dbReference type="Gene3D" id="3.30.460.10">
    <property type="entry name" value="Beta Polymerase, domain 2"/>
    <property type="match status" value="1"/>
</dbReference>
<dbReference type="EC" id="2.7.1.24" evidence="7 8"/>